<dbReference type="AlphaFoldDB" id="A0A9N9DRB6"/>
<gene>
    <name evidence="1" type="ORF">RFULGI_LOCUS8435</name>
</gene>
<reference evidence="1" key="1">
    <citation type="submission" date="2021-06" db="EMBL/GenBank/DDBJ databases">
        <authorList>
            <person name="Kallberg Y."/>
            <person name="Tangrot J."/>
            <person name="Rosling A."/>
        </authorList>
    </citation>
    <scope>NUCLEOTIDE SEQUENCE</scope>
    <source>
        <strain evidence="1">IN212</strain>
    </source>
</reference>
<evidence type="ECO:0000313" key="1">
    <source>
        <dbReference type="EMBL" id="CAG8650562.1"/>
    </source>
</evidence>
<dbReference type="Proteomes" id="UP000789396">
    <property type="component" value="Unassembled WGS sequence"/>
</dbReference>
<proteinExistence type="predicted"/>
<comment type="caution">
    <text evidence="1">The sequence shown here is derived from an EMBL/GenBank/DDBJ whole genome shotgun (WGS) entry which is preliminary data.</text>
</comment>
<keyword evidence="2" id="KW-1185">Reference proteome</keyword>
<accession>A0A9N9DRB6</accession>
<dbReference type="OrthoDB" id="2409383at2759"/>
<evidence type="ECO:0000313" key="2">
    <source>
        <dbReference type="Proteomes" id="UP000789396"/>
    </source>
</evidence>
<organism evidence="1 2">
    <name type="scientific">Racocetra fulgida</name>
    <dbReference type="NCBI Taxonomy" id="60492"/>
    <lineage>
        <taxon>Eukaryota</taxon>
        <taxon>Fungi</taxon>
        <taxon>Fungi incertae sedis</taxon>
        <taxon>Mucoromycota</taxon>
        <taxon>Glomeromycotina</taxon>
        <taxon>Glomeromycetes</taxon>
        <taxon>Diversisporales</taxon>
        <taxon>Gigasporaceae</taxon>
        <taxon>Racocetra</taxon>
    </lineage>
</organism>
<sequence length="73" mass="8180">SSSDEITTIIVVDDNNPKGATASQPTQKPGVILDDDFKPLTDYEAENRLITYGKNVIAAYQPLRWYFIMLFLG</sequence>
<protein>
    <submittedName>
        <fullName evidence="1">9431_t:CDS:1</fullName>
    </submittedName>
</protein>
<name>A0A9N9DRB6_9GLOM</name>
<feature type="non-terminal residue" evidence="1">
    <location>
        <position position="1"/>
    </location>
</feature>
<dbReference type="EMBL" id="CAJVPZ010013650">
    <property type="protein sequence ID" value="CAG8650562.1"/>
    <property type="molecule type" value="Genomic_DNA"/>
</dbReference>